<dbReference type="SUPFAM" id="SSF50729">
    <property type="entry name" value="PH domain-like"/>
    <property type="match status" value="1"/>
</dbReference>
<dbReference type="EMBL" id="BPLR01005321">
    <property type="protein sequence ID" value="GIY01418.1"/>
    <property type="molecule type" value="Genomic_DNA"/>
</dbReference>
<comment type="caution">
    <text evidence="3">The sequence shown here is derived from an EMBL/GenBank/DDBJ whole genome shotgun (WGS) entry which is preliminary data.</text>
</comment>
<evidence type="ECO:0000256" key="1">
    <source>
        <dbReference type="SAM" id="MobiDB-lite"/>
    </source>
</evidence>
<feature type="domain" description="PH" evidence="2">
    <location>
        <begin position="1"/>
        <end position="96"/>
    </location>
</feature>
<dbReference type="InterPro" id="IPR001849">
    <property type="entry name" value="PH_domain"/>
</dbReference>
<feature type="compositionally biased region" description="Basic and acidic residues" evidence="1">
    <location>
        <begin position="111"/>
        <end position="122"/>
    </location>
</feature>
<dbReference type="InterPro" id="IPR041681">
    <property type="entry name" value="PH_9"/>
</dbReference>
<evidence type="ECO:0000313" key="4">
    <source>
        <dbReference type="Proteomes" id="UP001054945"/>
    </source>
</evidence>
<dbReference type="InterPro" id="IPR001605">
    <property type="entry name" value="PH_dom-spectrin-type"/>
</dbReference>
<sequence length="130" mass="15517">SKRATNRSWEKVYLLAKDRVLYTYKDQKHCKQEPENYYHGEPPLDLRGSTAEIASDYIKRRHVLRLRLLRGGEYLFQAKDEEEMIRWLSHLQQAASEETTGPGHSQTLPLRRSEERKDEQKRRSLFSKKK</sequence>
<feature type="non-terminal residue" evidence="3">
    <location>
        <position position="1"/>
    </location>
</feature>
<reference evidence="3 4" key="1">
    <citation type="submission" date="2021-06" db="EMBL/GenBank/DDBJ databases">
        <title>Caerostris extrusa draft genome.</title>
        <authorList>
            <person name="Kono N."/>
            <person name="Arakawa K."/>
        </authorList>
    </citation>
    <scope>NUCLEOTIDE SEQUENCE [LARGE SCALE GENOMIC DNA]</scope>
</reference>
<dbReference type="PROSITE" id="PS50003">
    <property type="entry name" value="PH_DOMAIN"/>
    <property type="match status" value="1"/>
</dbReference>
<dbReference type="GO" id="GO:0005543">
    <property type="term" value="F:phospholipid binding"/>
    <property type="evidence" value="ECO:0007669"/>
    <property type="project" value="InterPro"/>
</dbReference>
<proteinExistence type="predicted"/>
<dbReference type="PANTHER" id="PTHR23175:SF23">
    <property type="entry name" value="PDZ DOMAIN-CONTAINING PROTEIN"/>
    <property type="match status" value="1"/>
</dbReference>
<dbReference type="FunFam" id="2.30.29.30:FF:000024">
    <property type="entry name" value="Spectrin beta chain"/>
    <property type="match status" value="1"/>
</dbReference>
<dbReference type="Proteomes" id="UP001054945">
    <property type="component" value="Unassembled WGS sequence"/>
</dbReference>
<dbReference type="SMART" id="SM00233">
    <property type="entry name" value="PH"/>
    <property type="match status" value="1"/>
</dbReference>
<feature type="region of interest" description="Disordered" evidence="1">
    <location>
        <begin position="93"/>
        <end position="130"/>
    </location>
</feature>
<dbReference type="Gene3D" id="2.30.29.30">
    <property type="entry name" value="Pleckstrin-homology domain (PH domain)/Phosphotyrosine-binding domain (PTB)"/>
    <property type="match status" value="1"/>
</dbReference>
<dbReference type="AlphaFoldDB" id="A0AAV4PUY0"/>
<dbReference type="PRINTS" id="PR00683">
    <property type="entry name" value="SPECTRINPH"/>
</dbReference>
<name>A0AAV4PUY0_CAEEX</name>
<dbReference type="PANTHER" id="PTHR23175">
    <property type="entry name" value="PDZ DOMAIN-CONTAINING PROTEIN"/>
    <property type="match status" value="1"/>
</dbReference>
<organism evidence="3 4">
    <name type="scientific">Caerostris extrusa</name>
    <name type="common">Bark spider</name>
    <name type="synonym">Caerostris bankana</name>
    <dbReference type="NCBI Taxonomy" id="172846"/>
    <lineage>
        <taxon>Eukaryota</taxon>
        <taxon>Metazoa</taxon>
        <taxon>Ecdysozoa</taxon>
        <taxon>Arthropoda</taxon>
        <taxon>Chelicerata</taxon>
        <taxon>Arachnida</taxon>
        <taxon>Araneae</taxon>
        <taxon>Araneomorphae</taxon>
        <taxon>Entelegynae</taxon>
        <taxon>Araneoidea</taxon>
        <taxon>Araneidae</taxon>
        <taxon>Caerostris</taxon>
    </lineage>
</organism>
<feature type="compositionally biased region" description="Polar residues" evidence="1">
    <location>
        <begin position="93"/>
        <end position="108"/>
    </location>
</feature>
<accession>A0AAV4PUY0</accession>
<dbReference type="InterPro" id="IPR011993">
    <property type="entry name" value="PH-like_dom_sf"/>
</dbReference>
<dbReference type="Pfam" id="PF15410">
    <property type="entry name" value="PH_9"/>
    <property type="match status" value="1"/>
</dbReference>
<evidence type="ECO:0000259" key="2">
    <source>
        <dbReference type="PROSITE" id="PS50003"/>
    </source>
</evidence>
<gene>
    <name evidence="3" type="primary">beta-Spec</name>
    <name evidence="3" type="ORF">CEXT_427461</name>
</gene>
<evidence type="ECO:0000313" key="3">
    <source>
        <dbReference type="EMBL" id="GIY01418.1"/>
    </source>
</evidence>
<protein>
    <submittedName>
        <fullName evidence="3">Spectrin beta chain</fullName>
    </submittedName>
</protein>
<keyword evidence="4" id="KW-1185">Reference proteome</keyword>